<evidence type="ECO:0000256" key="1">
    <source>
        <dbReference type="SAM" id="MobiDB-lite"/>
    </source>
</evidence>
<comment type="caution">
    <text evidence="2">The sequence shown here is derived from an EMBL/GenBank/DDBJ whole genome shotgun (WGS) entry which is preliminary data.</text>
</comment>
<protein>
    <submittedName>
        <fullName evidence="2">Uncharacterized protein</fullName>
    </submittedName>
</protein>
<name>A0A4Z2H907_9TELE</name>
<keyword evidence="3" id="KW-1185">Reference proteome</keyword>
<dbReference type="AlphaFoldDB" id="A0A4Z2H907"/>
<accession>A0A4Z2H907</accession>
<reference evidence="2 3" key="1">
    <citation type="submission" date="2019-03" db="EMBL/GenBank/DDBJ databases">
        <title>First draft genome of Liparis tanakae, snailfish: a comprehensive survey of snailfish specific genes.</title>
        <authorList>
            <person name="Kim W."/>
            <person name="Song I."/>
            <person name="Jeong J.-H."/>
            <person name="Kim D."/>
            <person name="Kim S."/>
            <person name="Ryu S."/>
            <person name="Song J.Y."/>
            <person name="Lee S.K."/>
        </authorList>
    </citation>
    <scope>NUCLEOTIDE SEQUENCE [LARGE SCALE GENOMIC DNA]</scope>
    <source>
        <tissue evidence="2">Muscle</tissue>
    </source>
</reference>
<feature type="region of interest" description="Disordered" evidence="1">
    <location>
        <begin position="78"/>
        <end position="100"/>
    </location>
</feature>
<sequence length="132" mass="14726">MDRRRRLSSSLKQLIRVLFTRLEPLKRKRAAGLVHEVWMTHDNDIDSSIAEDTGDVLCMRGLWVDEHEMRIQGVCAHRARGRRPQGQGEAASGPGGGGLRAAFNLKGEDRTAEITLAAIESLSIRPWSPENL</sequence>
<organism evidence="2 3">
    <name type="scientific">Liparis tanakae</name>
    <name type="common">Tanaka's snailfish</name>
    <dbReference type="NCBI Taxonomy" id="230148"/>
    <lineage>
        <taxon>Eukaryota</taxon>
        <taxon>Metazoa</taxon>
        <taxon>Chordata</taxon>
        <taxon>Craniata</taxon>
        <taxon>Vertebrata</taxon>
        <taxon>Euteleostomi</taxon>
        <taxon>Actinopterygii</taxon>
        <taxon>Neopterygii</taxon>
        <taxon>Teleostei</taxon>
        <taxon>Neoteleostei</taxon>
        <taxon>Acanthomorphata</taxon>
        <taxon>Eupercaria</taxon>
        <taxon>Perciformes</taxon>
        <taxon>Cottioidei</taxon>
        <taxon>Cottales</taxon>
        <taxon>Liparidae</taxon>
        <taxon>Liparis</taxon>
    </lineage>
</organism>
<evidence type="ECO:0000313" key="3">
    <source>
        <dbReference type="Proteomes" id="UP000314294"/>
    </source>
</evidence>
<proteinExistence type="predicted"/>
<dbReference type="EMBL" id="SRLO01000301">
    <property type="protein sequence ID" value="TNN62091.1"/>
    <property type="molecule type" value="Genomic_DNA"/>
</dbReference>
<gene>
    <name evidence="2" type="ORF">EYF80_027683</name>
</gene>
<dbReference type="Proteomes" id="UP000314294">
    <property type="component" value="Unassembled WGS sequence"/>
</dbReference>
<evidence type="ECO:0000313" key="2">
    <source>
        <dbReference type="EMBL" id="TNN62091.1"/>
    </source>
</evidence>